<protein>
    <submittedName>
        <fullName evidence="1">MFS-type transporter SLC18B1</fullName>
    </submittedName>
</protein>
<dbReference type="Proteomes" id="UP001054945">
    <property type="component" value="Unassembled WGS sequence"/>
</dbReference>
<reference evidence="1 2" key="1">
    <citation type="submission" date="2021-06" db="EMBL/GenBank/DDBJ databases">
        <title>Caerostris extrusa draft genome.</title>
        <authorList>
            <person name="Kono N."/>
            <person name="Arakawa K."/>
        </authorList>
    </citation>
    <scope>NUCLEOTIDE SEQUENCE [LARGE SCALE GENOMIC DNA]</scope>
</reference>
<dbReference type="AlphaFoldDB" id="A0AAV4Q4A6"/>
<evidence type="ECO:0000313" key="1">
    <source>
        <dbReference type="EMBL" id="GIY04778.1"/>
    </source>
</evidence>
<keyword evidence="2" id="KW-1185">Reference proteome</keyword>
<accession>A0AAV4Q4A6</accession>
<comment type="caution">
    <text evidence="1">The sequence shown here is derived from an EMBL/GenBank/DDBJ whole genome shotgun (WGS) entry which is preliminary data.</text>
</comment>
<gene>
    <name evidence="1" type="primary">Slc18b1_3</name>
    <name evidence="1" type="ORF">CEXT_21361</name>
</gene>
<evidence type="ECO:0000313" key="2">
    <source>
        <dbReference type="Proteomes" id="UP001054945"/>
    </source>
</evidence>
<organism evidence="1 2">
    <name type="scientific">Caerostris extrusa</name>
    <name type="common">Bark spider</name>
    <name type="synonym">Caerostris bankana</name>
    <dbReference type="NCBI Taxonomy" id="172846"/>
    <lineage>
        <taxon>Eukaryota</taxon>
        <taxon>Metazoa</taxon>
        <taxon>Ecdysozoa</taxon>
        <taxon>Arthropoda</taxon>
        <taxon>Chelicerata</taxon>
        <taxon>Arachnida</taxon>
        <taxon>Araneae</taxon>
        <taxon>Araneomorphae</taxon>
        <taxon>Entelegynae</taxon>
        <taxon>Araneoidea</taxon>
        <taxon>Araneidae</taxon>
        <taxon>Caerostris</taxon>
    </lineage>
</organism>
<proteinExistence type="predicted"/>
<name>A0AAV4Q4A6_CAEEX</name>
<dbReference type="EMBL" id="BPLR01005750">
    <property type="protein sequence ID" value="GIY04778.1"/>
    <property type="molecule type" value="Genomic_DNA"/>
</dbReference>
<sequence>MAAPSGTEGRENDSLPTVCRLDVFRDGRESRVEAQNRAHGQKSEDIVGRGLWEPFLGQLLLSHGPHLSSGGRKKTSFSYSIWFGVWSLSTWYVPVRLKLYGKLIIVLKPGFLMKTGMLVSGLCAILFSFLDYAPPGTPFIALSIVIRGVDALGASAFLTASYTTIGCELPDVIGRAMVTQAQCRGQIQAGTDNDYQKSLIGCHVSLSLLSSPAY</sequence>